<accession>A0ABY9HWS5</accession>
<dbReference type="Proteomes" id="UP001239522">
    <property type="component" value="Chromosome"/>
</dbReference>
<dbReference type="RefSeq" id="WP_306060454.1">
    <property type="nucleotide sequence ID" value="NZ_CP120997.1"/>
</dbReference>
<keyword evidence="3" id="KW-1185">Reference proteome</keyword>
<evidence type="ECO:0008006" key="4">
    <source>
        <dbReference type="Google" id="ProtNLM"/>
    </source>
</evidence>
<feature type="region of interest" description="Disordered" evidence="1">
    <location>
        <begin position="210"/>
        <end position="231"/>
    </location>
</feature>
<name>A0ABY9HWS5_9ACTN</name>
<feature type="region of interest" description="Disordered" evidence="1">
    <location>
        <begin position="59"/>
        <end position="142"/>
    </location>
</feature>
<reference evidence="2 3" key="1">
    <citation type="submission" date="2023-03" db="EMBL/GenBank/DDBJ databases">
        <title>Isolation and description of six Streptomyces strains from soil environments, able to metabolize different microbial glucans.</title>
        <authorList>
            <person name="Widen T."/>
            <person name="Larsbrink J."/>
        </authorList>
    </citation>
    <scope>NUCLEOTIDE SEQUENCE [LARGE SCALE GENOMIC DNA]</scope>
    <source>
        <strain evidence="2 3">Mut1</strain>
    </source>
</reference>
<evidence type="ECO:0000256" key="1">
    <source>
        <dbReference type="SAM" id="MobiDB-lite"/>
    </source>
</evidence>
<evidence type="ECO:0000313" key="3">
    <source>
        <dbReference type="Proteomes" id="UP001239522"/>
    </source>
</evidence>
<evidence type="ECO:0000313" key="2">
    <source>
        <dbReference type="EMBL" id="WLQ37906.1"/>
    </source>
</evidence>
<dbReference type="EMBL" id="CP120997">
    <property type="protein sequence ID" value="WLQ37906.1"/>
    <property type="molecule type" value="Genomic_DNA"/>
</dbReference>
<protein>
    <recommendedName>
        <fullName evidence="4">Regulatory protein</fullName>
    </recommendedName>
</protein>
<proteinExistence type="predicted"/>
<organism evidence="2 3">
    <name type="scientific">Streptomyces castrisilvae</name>
    <dbReference type="NCBI Taxonomy" id="3033811"/>
    <lineage>
        <taxon>Bacteria</taxon>
        <taxon>Bacillati</taxon>
        <taxon>Actinomycetota</taxon>
        <taxon>Actinomycetes</taxon>
        <taxon>Kitasatosporales</taxon>
        <taxon>Streptomycetaceae</taxon>
        <taxon>Streptomyces</taxon>
    </lineage>
</organism>
<sequence>MDNADSEPQSVQRVYAERFAADLAANRSEQGELTAHIAELQERVGQLKEDEGWLVGMRDALPGEAASPRPSLTAEAGTAAVGKDAPATGAVPQPRPAKGSQTTAARPGPTGKASAATKGSRRKAPRKAAEKKGAAAGAPGASGAPLHQLIHALMPAGEPQLAREIHVALEKAHPDRKTSVQVVRNTLETLVKKGLIGKRIQKGAAMYTATGPAGTAPTAGQRARAGAAAGS</sequence>
<gene>
    <name evidence="2" type="ORF">P8A18_32665</name>
</gene>